<evidence type="ECO:0000256" key="1">
    <source>
        <dbReference type="SAM" id="MobiDB-lite"/>
    </source>
</evidence>
<keyword evidence="3" id="KW-1185">Reference proteome</keyword>
<feature type="region of interest" description="Disordered" evidence="1">
    <location>
        <begin position="1"/>
        <end position="38"/>
    </location>
</feature>
<dbReference type="OrthoDB" id="4072188at2759"/>
<reference evidence="2" key="1">
    <citation type="journal article" date="2019" name="G3 (Bethesda)">
        <title>Genome Assemblies of Two Rare Opportunistic Yeast Pathogens: Diutina rugosa (syn. Candida rugosa) and Trichomonascus ciferrii (syn. Candida ciferrii).</title>
        <authorList>
            <person name="Mixao V."/>
            <person name="Saus E."/>
            <person name="Hansen A.P."/>
            <person name="Lass-Florl C."/>
            <person name="Gabaldon T."/>
        </authorList>
    </citation>
    <scope>NUCLEOTIDE SEQUENCE</scope>
    <source>
        <strain evidence="2">CBS 4856</strain>
    </source>
</reference>
<dbReference type="AlphaFoldDB" id="A0A642VCV6"/>
<dbReference type="EMBL" id="SWFS01000078">
    <property type="protein sequence ID" value="KAA8916874.1"/>
    <property type="molecule type" value="Genomic_DNA"/>
</dbReference>
<protein>
    <submittedName>
        <fullName evidence="2">Uncharacterized protein</fullName>
    </submittedName>
</protein>
<gene>
    <name evidence="2" type="ORF">TRICI_000993</name>
</gene>
<proteinExistence type="predicted"/>
<organism evidence="2 3">
    <name type="scientific">Trichomonascus ciferrii</name>
    <dbReference type="NCBI Taxonomy" id="44093"/>
    <lineage>
        <taxon>Eukaryota</taxon>
        <taxon>Fungi</taxon>
        <taxon>Dikarya</taxon>
        <taxon>Ascomycota</taxon>
        <taxon>Saccharomycotina</taxon>
        <taxon>Dipodascomycetes</taxon>
        <taxon>Dipodascales</taxon>
        <taxon>Trichomonascaceae</taxon>
        <taxon>Trichomonascus</taxon>
        <taxon>Trichomonascus ciferrii complex</taxon>
    </lineage>
</organism>
<evidence type="ECO:0000313" key="3">
    <source>
        <dbReference type="Proteomes" id="UP000761534"/>
    </source>
</evidence>
<accession>A0A642VCV6</accession>
<dbReference type="Proteomes" id="UP000761534">
    <property type="component" value="Unassembled WGS sequence"/>
</dbReference>
<name>A0A642VCV6_9ASCO</name>
<sequence>MKKPLAEDSPLATAFKVDSSEDDDRKKAYQSQNPEVPSLRGLTKRWNKMDAFDQDQVINYLDDRARGDWKELTNEERQASK</sequence>
<comment type="caution">
    <text evidence="2">The sequence shown here is derived from an EMBL/GenBank/DDBJ whole genome shotgun (WGS) entry which is preliminary data.</text>
</comment>
<evidence type="ECO:0000313" key="2">
    <source>
        <dbReference type="EMBL" id="KAA8916874.1"/>
    </source>
</evidence>
<dbReference type="VEuPathDB" id="FungiDB:TRICI_000993"/>